<gene>
    <name evidence="2" type="ORF">GCM10007049_02570</name>
</gene>
<reference evidence="2" key="1">
    <citation type="journal article" date="2014" name="Int. J. Syst. Evol. Microbiol.">
        <title>Complete genome sequence of Corynebacterium casei LMG S-19264T (=DSM 44701T), isolated from a smear-ripened cheese.</title>
        <authorList>
            <consortium name="US DOE Joint Genome Institute (JGI-PGF)"/>
            <person name="Walter F."/>
            <person name="Albersmeier A."/>
            <person name="Kalinowski J."/>
            <person name="Ruckert C."/>
        </authorList>
    </citation>
    <scope>NUCLEOTIDE SEQUENCE</scope>
    <source>
        <strain evidence="2">KCTC 12368</strain>
    </source>
</reference>
<evidence type="ECO:0000313" key="3">
    <source>
        <dbReference type="Proteomes" id="UP000619457"/>
    </source>
</evidence>
<feature type="domain" description="Outer membrane protein beta-barrel" evidence="1">
    <location>
        <begin position="13"/>
        <end position="151"/>
    </location>
</feature>
<accession>A0A918PLY3</accession>
<dbReference type="Proteomes" id="UP000619457">
    <property type="component" value="Unassembled WGS sequence"/>
</dbReference>
<sequence>MLSAGFYANAQTGIRAGWNYPELSGISSDGNSGFHAGIYHKINFLGLIALEPGIQYSQKGGKIDDGTTVGTERLNYIDVPILARFGFLPIINVFAGPQASVLVARSYKGTTDITSLDGLTKFDIGGVVGVGINLPLGFNIQGSYDFGFVDLNYNEVDSKNSVFKVSLGKDF</sequence>
<dbReference type="InterPro" id="IPR025665">
    <property type="entry name" value="Beta-barrel_OMP_2"/>
</dbReference>
<evidence type="ECO:0000313" key="2">
    <source>
        <dbReference type="EMBL" id="GGZ14214.1"/>
    </source>
</evidence>
<name>A0A918PLY3_9BACT</name>
<comment type="caution">
    <text evidence="2">The sequence shown here is derived from an EMBL/GenBank/DDBJ whole genome shotgun (WGS) entry which is preliminary data.</text>
</comment>
<proteinExistence type="predicted"/>
<keyword evidence="3" id="KW-1185">Reference proteome</keyword>
<organism evidence="2 3">
    <name type="scientific">Echinicola pacifica</name>
    <dbReference type="NCBI Taxonomy" id="346377"/>
    <lineage>
        <taxon>Bacteria</taxon>
        <taxon>Pseudomonadati</taxon>
        <taxon>Bacteroidota</taxon>
        <taxon>Cytophagia</taxon>
        <taxon>Cytophagales</taxon>
        <taxon>Cyclobacteriaceae</taxon>
        <taxon>Echinicola</taxon>
    </lineage>
</organism>
<evidence type="ECO:0000259" key="1">
    <source>
        <dbReference type="Pfam" id="PF13568"/>
    </source>
</evidence>
<protein>
    <recommendedName>
        <fullName evidence="1">Outer membrane protein beta-barrel domain-containing protein</fullName>
    </recommendedName>
</protein>
<dbReference type="AlphaFoldDB" id="A0A918PLY3"/>
<reference evidence="2" key="2">
    <citation type="submission" date="2020-09" db="EMBL/GenBank/DDBJ databases">
        <authorList>
            <person name="Sun Q."/>
            <person name="Kim S."/>
        </authorList>
    </citation>
    <scope>NUCLEOTIDE SEQUENCE</scope>
    <source>
        <strain evidence="2">KCTC 12368</strain>
    </source>
</reference>
<dbReference type="EMBL" id="BMWX01000001">
    <property type="protein sequence ID" value="GGZ14214.1"/>
    <property type="molecule type" value="Genomic_DNA"/>
</dbReference>
<dbReference type="Pfam" id="PF13568">
    <property type="entry name" value="OMP_b-brl_2"/>
    <property type="match status" value="1"/>
</dbReference>